<accession>U4LWX1</accession>
<dbReference type="EMBL" id="HF936305">
    <property type="protein sequence ID" value="CCX34123.1"/>
    <property type="molecule type" value="Genomic_DNA"/>
</dbReference>
<proteinExistence type="predicted"/>
<evidence type="ECO:0000313" key="1">
    <source>
        <dbReference type="EMBL" id="CCX34123.1"/>
    </source>
</evidence>
<protein>
    <submittedName>
        <fullName evidence="1">Uncharacterized protein</fullName>
    </submittedName>
</protein>
<gene>
    <name evidence="1" type="ORF">PCON_02623</name>
</gene>
<reference evidence="1 2" key="1">
    <citation type="journal article" date="2013" name="PLoS Genet.">
        <title>The genome and development-dependent transcriptomes of Pyronema confluens: a window into fungal evolution.</title>
        <authorList>
            <person name="Traeger S."/>
            <person name="Altegoer F."/>
            <person name="Freitag M."/>
            <person name="Gabaldon T."/>
            <person name="Kempken F."/>
            <person name="Kumar A."/>
            <person name="Marcet-Houben M."/>
            <person name="Poggeler S."/>
            <person name="Stajich J.E."/>
            <person name="Nowrousian M."/>
        </authorList>
    </citation>
    <scope>NUCLEOTIDE SEQUENCE [LARGE SCALE GENOMIC DNA]</scope>
    <source>
        <strain evidence="2">CBS 100304</strain>
        <tissue evidence="1">Vegetative mycelium</tissue>
    </source>
</reference>
<organism evidence="1 2">
    <name type="scientific">Pyronema omphalodes (strain CBS 100304)</name>
    <name type="common">Pyronema confluens</name>
    <dbReference type="NCBI Taxonomy" id="1076935"/>
    <lineage>
        <taxon>Eukaryota</taxon>
        <taxon>Fungi</taxon>
        <taxon>Dikarya</taxon>
        <taxon>Ascomycota</taxon>
        <taxon>Pezizomycotina</taxon>
        <taxon>Pezizomycetes</taxon>
        <taxon>Pezizales</taxon>
        <taxon>Pyronemataceae</taxon>
        <taxon>Pyronema</taxon>
    </lineage>
</organism>
<keyword evidence="2" id="KW-1185">Reference proteome</keyword>
<dbReference type="AlphaFoldDB" id="U4LWX1"/>
<name>U4LWX1_PYROM</name>
<evidence type="ECO:0000313" key="2">
    <source>
        <dbReference type="Proteomes" id="UP000018144"/>
    </source>
</evidence>
<dbReference type="Proteomes" id="UP000018144">
    <property type="component" value="Unassembled WGS sequence"/>
</dbReference>
<sequence>MVATRKKGIRAEKLRGCAKKCNSSNKTERFN</sequence>